<dbReference type="PANTHER" id="PTHR42718">
    <property type="entry name" value="MAJOR FACILITATOR SUPERFAMILY MULTIDRUG TRANSPORTER MFSC"/>
    <property type="match status" value="1"/>
</dbReference>
<feature type="transmembrane region" description="Helical" evidence="6">
    <location>
        <begin position="175"/>
        <end position="199"/>
    </location>
</feature>
<dbReference type="Gene3D" id="1.20.1720.10">
    <property type="entry name" value="Multidrug resistance protein D"/>
    <property type="match status" value="2"/>
</dbReference>
<dbReference type="AlphaFoldDB" id="E1TJF4"/>
<dbReference type="CDD" id="cd17321">
    <property type="entry name" value="MFS_MMR_MDR_like"/>
    <property type="match status" value="1"/>
</dbReference>
<feature type="transmembrane region" description="Helical" evidence="6">
    <location>
        <begin position="83"/>
        <end position="106"/>
    </location>
</feature>
<keyword evidence="3 6" id="KW-1133">Transmembrane helix</keyword>
<dbReference type="OrthoDB" id="9807274at2"/>
<name>E1TJF4_BURSG</name>
<keyword evidence="4 6" id="KW-0472">Membrane</keyword>
<evidence type="ECO:0000256" key="1">
    <source>
        <dbReference type="ARBA" id="ARBA00004141"/>
    </source>
</evidence>
<keyword evidence="2 6" id="KW-0812">Transmembrane</keyword>
<proteinExistence type="predicted"/>
<evidence type="ECO:0000256" key="5">
    <source>
        <dbReference type="SAM" id="MobiDB-lite"/>
    </source>
</evidence>
<feature type="transmembrane region" description="Helical" evidence="6">
    <location>
        <begin position="150"/>
        <end position="169"/>
    </location>
</feature>
<organism evidence="8">
    <name type="scientific">Burkholderia sp. (strain CCGE1003)</name>
    <dbReference type="NCBI Taxonomy" id="640512"/>
    <lineage>
        <taxon>Bacteria</taxon>
        <taxon>Pseudomonadati</taxon>
        <taxon>Pseudomonadota</taxon>
        <taxon>Betaproteobacteria</taxon>
        <taxon>Burkholderiales</taxon>
        <taxon>Burkholderiaceae</taxon>
        <taxon>Burkholderia</taxon>
    </lineage>
</organism>
<dbReference type="GO" id="GO:0016020">
    <property type="term" value="C:membrane"/>
    <property type="evidence" value="ECO:0007669"/>
    <property type="project" value="UniProtKB-SubCell"/>
</dbReference>
<feature type="transmembrane region" description="Helical" evidence="6">
    <location>
        <begin position="242"/>
        <end position="261"/>
    </location>
</feature>
<evidence type="ECO:0000313" key="8">
    <source>
        <dbReference type="EMBL" id="ADN59774.1"/>
    </source>
</evidence>
<dbReference type="PROSITE" id="PS50850">
    <property type="entry name" value="MFS"/>
    <property type="match status" value="1"/>
</dbReference>
<dbReference type="SUPFAM" id="SSF103473">
    <property type="entry name" value="MFS general substrate transporter"/>
    <property type="match status" value="1"/>
</dbReference>
<evidence type="ECO:0000256" key="2">
    <source>
        <dbReference type="ARBA" id="ARBA00022692"/>
    </source>
</evidence>
<feature type="transmembrane region" description="Helical" evidence="6">
    <location>
        <begin position="273"/>
        <end position="290"/>
    </location>
</feature>
<feature type="transmembrane region" description="Helical" evidence="6">
    <location>
        <begin position="211"/>
        <end position="236"/>
    </location>
</feature>
<feature type="transmembrane region" description="Helical" evidence="6">
    <location>
        <begin position="481"/>
        <end position="503"/>
    </location>
</feature>
<evidence type="ECO:0000256" key="4">
    <source>
        <dbReference type="ARBA" id="ARBA00023136"/>
    </source>
</evidence>
<feature type="transmembrane region" description="Helical" evidence="6">
    <location>
        <begin position="342"/>
        <end position="367"/>
    </location>
</feature>
<protein>
    <submittedName>
        <fullName evidence="8">Major facilitator superfamily MFS_1</fullName>
    </submittedName>
</protein>
<feature type="transmembrane region" description="Helical" evidence="6">
    <location>
        <begin position="373"/>
        <end position="392"/>
    </location>
</feature>
<dbReference type="InterPro" id="IPR011701">
    <property type="entry name" value="MFS"/>
</dbReference>
<evidence type="ECO:0000256" key="6">
    <source>
        <dbReference type="SAM" id="Phobius"/>
    </source>
</evidence>
<feature type="transmembrane region" description="Helical" evidence="6">
    <location>
        <begin position="437"/>
        <end position="460"/>
    </location>
</feature>
<dbReference type="Pfam" id="PF07690">
    <property type="entry name" value="MFS_1"/>
    <property type="match status" value="1"/>
</dbReference>
<feature type="transmembrane region" description="Helical" evidence="6">
    <location>
        <begin position="118"/>
        <end position="138"/>
    </location>
</feature>
<dbReference type="STRING" id="640512.BC1003_3835"/>
<dbReference type="InterPro" id="IPR020846">
    <property type="entry name" value="MFS_dom"/>
</dbReference>
<accession>E1TJF4</accession>
<feature type="transmembrane region" description="Helical" evidence="6">
    <location>
        <begin position="404"/>
        <end position="425"/>
    </location>
</feature>
<reference evidence="8" key="1">
    <citation type="submission" date="2010-09" db="EMBL/GenBank/DDBJ databases">
        <title>Complete sequence of chromosome2 of Burkholderia sp. CCGE1003.</title>
        <authorList>
            <consortium name="US DOE Joint Genome Institute"/>
            <person name="Lucas S."/>
            <person name="Copeland A."/>
            <person name="Lapidus A."/>
            <person name="Cheng J.-F."/>
            <person name="Bruce D."/>
            <person name="Goodwin L."/>
            <person name="Pitluck S."/>
            <person name="Daligault H."/>
            <person name="Davenport K."/>
            <person name="Detter J.C."/>
            <person name="Han C."/>
            <person name="Tapia R."/>
            <person name="Land M."/>
            <person name="Hauser L."/>
            <person name="Jeffries C."/>
            <person name="Kyrpides N."/>
            <person name="Ivanova N."/>
            <person name="Ovchinnikova G."/>
            <person name="Martinez-Romero E."/>
            <person name="Rogel M.A."/>
            <person name="Auchtung J."/>
            <person name="Tiedje J.M."/>
            <person name="Woyke T."/>
        </authorList>
    </citation>
    <scope>NUCLEOTIDE SEQUENCE</scope>
    <source>
        <strain evidence="8">CCGE1003</strain>
    </source>
</reference>
<feature type="domain" description="Major facilitator superfamily (MFS) profile" evidence="7">
    <location>
        <begin position="84"/>
        <end position="549"/>
    </location>
</feature>
<feature type="region of interest" description="Disordered" evidence="5">
    <location>
        <begin position="49"/>
        <end position="70"/>
    </location>
</feature>
<gene>
    <name evidence="8" type="ordered locus">BC1003_3835</name>
</gene>
<feature type="transmembrane region" description="Helical" evidence="6">
    <location>
        <begin position="302"/>
        <end position="321"/>
    </location>
</feature>
<dbReference type="eggNOG" id="COG2814">
    <property type="taxonomic scope" value="Bacteria"/>
</dbReference>
<dbReference type="KEGG" id="bgf:BC1003_3835"/>
<evidence type="ECO:0000256" key="3">
    <source>
        <dbReference type="ARBA" id="ARBA00022989"/>
    </source>
</evidence>
<dbReference type="PANTHER" id="PTHR42718:SF39">
    <property type="entry name" value="ACTINORHODIN TRANSPORTER-RELATED"/>
    <property type="match status" value="1"/>
</dbReference>
<dbReference type="EMBL" id="CP002218">
    <property type="protein sequence ID" value="ADN59774.1"/>
    <property type="molecule type" value="Genomic_DNA"/>
</dbReference>
<feature type="transmembrane region" description="Helical" evidence="6">
    <location>
        <begin position="523"/>
        <end position="545"/>
    </location>
</feature>
<dbReference type="InterPro" id="IPR036259">
    <property type="entry name" value="MFS_trans_sf"/>
</dbReference>
<comment type="subcellular location">
    <subcellularLocation>
        <location evidence="1">Membrane</location>
        <topology evidence="1">Multi-pass membrane protein</topology>
    </subcellularLocation>
</comment>
<sequence>MKSEPIKSSSTACAEADGVAAARGAAAAGVAVCPGPVAASAAAQSATATARHRMANSGGPSGNPAQPASLAGQPAPAFARQGLALVVLFIGAFLAPLDYFIVNLALPSIHSGLNATDAQLQLVVSAYSSVYAVLLITGGRLGDLFGRRRIFMAGMAGFVVASALCGLATSGQMLVISRIVQGMTAAIMAPQVLATIRAVVPLHQQTRVMSLYGFVFGLSSIVGQLGGGALITYHPFGLDWRIIFLINIPIGIVAFLGTWRFVPENQPATRTSLDMKGVALLCAVLLLVIYPMTHGREAGWPAWTFAMFALAVPALALFVATEKRVEQGGGHPLVDLQLFRNPAFALGLALAFLFYCNSAFFLTYGIFLQTGLHWTPLASGVAIMPFAVGFVIGPLTSPAVVARIGAHVLTLGFSLMTLGFAVTGWAATEAATPDLAFYAGLVCAGVGHGLLLPNIMRIALQEVAPEKAGLASGVVSSTLQIGSAFGTAAISGAFFGALGAANAPGMSSGHAASATPVAYAQAFQLSLAINAVLMFACIGLSVLLVRHQQLALRRAARTL</sequence>
<dbReference type="HOGENOM" id="CLU_000960_28_2_4"/>
<evidence type="ECO:0000259" key="7">
    <source>
        <dbReference type="PROSITE" id="PS50850"/>
    </source>
</evidence>
<dbReference type="GO" id="GO:0022857">
    <property type="term" value="F:transmembrane transporter activity"/>
    <property type="evidence" value="ECO:0007669"/>
    <property type="project" value="InterPro"/>
</dbReference>